<comment type="caution">
    <text evidence="6">The sequence shown here is derived from an EMBL/GenBank/DDBJ whole genome shotgun (WGS) entry which is preliminary data.</text>
</comment>
<dbReference type="PANTHER" id="PTHR33337:SF40">
    <property type="entry name" value="CENP-V_GFA DOMAIN-CONTAINING PROTEIN-RELATED"/>
    <property type="match status" value="1"/>
</dbReference>
<reference evidence="6 7" key="1">
    <citation type="submission" date="2022-04" db="EMBL/GenBank/DDBJ databases">
        <title>Positive selection, recombination, and allopatry shape intraspecific diversity of widespread and dominant cyanobacteria.</title>
        <authorList>
            <person name="Wei J."/>
            <person name="Shu W."/>
            <person name="Hu C."/>
        </authorList>
    </citation>
    <scope>NUCLEOTIDE SEQUENCE [LARGE SCALE GENOMIC DNA]</scope>
    <source>
        <strain evidence="6 7">DQ-A4</strain>
    </source>
</reference>
<evidence type="ECO:0000256" key="3">
    <source>
        <dbReference type="ARBA" id="ARBA00022833"/>
    </source>
</evidence>
<dbReference type="SUPFAM" id="SSF51316">
    <property type="entry name" value="Mss4-like"/>
    <property type="match status" value="1"/>
</dbReference>
<dbReference type="PROSITE" id="PS51891">
    <property type="entry name" value="CENP_V_GFA"/>
    <property type="match status" value="1"/>
</dbReference>
<accession>A0ABV0K2X1</accession>
<evidence type="ECO:0000313" key="7">
    <source>
        <dbReference type="Proteomes" id="UP001482513"/>
    </source>
</evidence>
<evidence type="ECO:0000256" key="4">
    <source>
        <dbReference type="ARBA" id="ARBA00023239"/>
    </source>
</evidence>
<keyword evidence="2" id="KW-0479">Metal-binding</keyword>
<keyword evidence="7" id="KW-1185">Reference proteome</keyword>
<dbReference type="Pfam" id="PF04828">
    <property type="entry name" value="GFA"/>
    <property type="match status" value="1"/>
</dbReference>
<evidence type="ECO:0000256" key="2">
    <source>
        <dbReference type="ARBA" id="ARBA00022723"/>
    </source>
</evidence>
<protein>
    <submittedName>
        <fullName evidence="6">GFA family protein</fullName>
    </submittedName>
</protein>
<comment type="similarity">
    <text evidence="1">Belongs to the Gfa family.</text>
</comment>
<sequence>MSTSFTGGCMCGAIRYECSAKPIAMGLCHCRDCQRATGSAFAAALMVPRNTVTILGEVKYYEVIGDSGNPISRGFCAHCGSRLFGSRANADFISIQAGSLDDPSWFKPQVDLYVSSAQPWDHLNPDLIKFAKSLPPNNSNASDV</sequence>
<dbReference type="InterPro" id="IPR011057">
    <property type="entry name" value="Mss4-like_sf"/>
</dbReference>
<evidence type="ECO:0000259" key="5">
    <source>
        <dbReference type="PROSITE" id="PS51891"/>
    </source>
</evidence>
<keyword evidence="4" id="KW-0456">Lyase</keyword>
<evidence type="ECO:0000313" key="6">
    <source>
        <dbReference type="EMBL" id="MEP0947126.1"/>
    </source>
</evidence>
<dbReference type="EMBL" id="JAMPKX010000003">
    <property type="protein sequence ID" value="MEP0947126.1"/>
    <property type="molecule type" value="Genomic_DNA"/>
</dbReference>
<evidence type="ECO:0000256" key="1">
    <source>
        <dbReference type="ARBA" id="ARBA00005495"/>
    </source>
</evidence>
<dbReference type="RefSeq" id="WP_190701359.1">
    <property type="nucleotide sequence ID" value="NZ_JAMPKX010000003.1"/>
</dbReference>
<dbReference type="Proteomes" id="UP001482513">
    <property type="component" value="Unassembled WGS sequence"/>
</dbReference>
<feature type="domain" description="CENP-V/GFA" evidence="5">
    <location>
        <begin position="5"/>
        <end position="121"/>
    </location>
</feature>
<gene>
    <name evidence="6" type="ORF">NC992_09610</name>
</gene>
<dbReference type="Gene3D" id="3.90.1590.10">
    <property type="entry name" value="glutathione-dependent formaldehyde- activating enzyme (gfa)"/>
    <property type="match status" value="1"/>
</dbReference>
<organism evidence="6 7">
    <name type="scientific">Leptolyngbya subtilissima DQ-A4</name>
    <dbReference type="NCBI Taxonomy" id="2933933"/>
    <lineage>
        <taxon>Bacteria</taxon>
        <taxon>Bacillati</taxon>
        <taxon>Cyanobacteriota</taxon>
        <taxon>Cyanophyceae</taxon>
        <taxon>Leptolyngbyales</taxon>
        <taxon>Leptolyngbyaceae</taxon>
        <taxon>Leptolyngbya group</taxon>
        <taxon>Leptolyngbya</taxon>
    </lineage>
</organism>
<dbReference type="InterPro" id="IPR006913">
    <property type="entry name" value="CENP-V/GFA"/>
</dbReference>
<name>A0ABV0K2X1_9CYAN</name>
<dbReference type="PANTHER" id="PTHR33337">
    <property type="entry name" value="GFA DOMAIN-CONTAINING PROTEIN"/>
    <property type="match status" value="1"/>
</dbReference>
<keyword evidence="3" id="KW-0862">Zinc</keyword>
<proteinExistence type="inferred from homology"/>